<feature type="region of interest" description="Disordered" evidence="1">
    <location>
        <begin position="1"/>
        <end position="76"/>
    </location>
</feature>
<comment type="caution">
    <text evidence="2">The sequence shown here is derived from an EMBL/GenBank/DDBJ whole genome shotgun (WGS) entry which is preliminary data.</text>
</comment>
<evidence type="ECO:0000313" key="2">
    <source>
        <dbReference type="EMBL" id="OJA08435.1"/>
    </source>
</evidence>
<reference evidence="2 3" key="1">
    <citation type="submission" date="2016-03" db="EMBL/GenBank/DDBJ databases">
        <title>Comparative genomics of the ectomycorrhizal sister species Rhizopogon vinicolor and Rhizopogon vesiculosus (Basidiomycota: Boletales) reveals a divergence of the mating type B locus.</title>
        <authorList>
            <person name="Mujic A.B."/>
            <person name="Kuo A."/>
            <person name="Tritt A."/>
            <person name="Lipzen A."/>
            <person name="Chen C."/>
            <person name="Johnson J."/>
            <person name="Sharma A."/>
            <person name="Barry K."/>
            <person name="Grigoriev I.V."/>
            <person name="Spatafora J.W."/>
        </authorList>
    </citation>
    <scope>NUCLEOTIDE SEQUENCE [LARGE SCALE GENOMIC DNA]</scope>
    <source>
        <strain evidence="2 3">AM-OR11-056</strain>
    </source>
</reference>
<dbReference type="AlphaFoldDB" id="A0A1J8PKV2"/>
<sequence length="100" mass="11048">MYEDSPVDQHSPDVVKNRPSHRLHQSSEQFRPADGYSQPHSRLHPNDVTNSSAPFARVNDLRHHPSSSSEYIANYHQDANPALGRAVSTASTASSDDALQ</sequence>
<accession>A0A1J8PKV2</accession>
<evidence type="ECO:0000256" key="1">
    <source>
        <dbReference type="SAM" id="MobiDB-lite"/>
    </source>
</evidence>
<organism evidence="2 3">
    <name type="scientific">Rhizopogon vesiculosus</name>
    <dbReference type="NCBI Taxonomy" id="180088"/>
    <lineage>
        <taxon>Eukaryota</taxon>
        <taxon>Fungi</taxon>
        <taxon>Dikarya</taxon>
        <taxon>Basidiomycota</taxon>
        <taxon>Agaricomycotina</taxon>
        <taxon>Agaricomycetes</taxon>
        <taxon>Agaricomycetidae</taxon>
        <taxon>Boletales</taxon>
        <taxon>Suillineae</taxon>
        <taxon>Rhizopogonaceae</taxon>
        <taxon>Rhizopogon</taxon>
    </lineage>
</organism>
<gene>
    <name evidence="2" type="ORF">AZE42_06554</name>
</gene>
<proteinExistence type="predicted"/>
<protein>
    <submittedName>
        <fullName evidence="2">Uncharacterized protein</fullName>
    </submittedName>
</protein>
<keyword evidence="3" id="KW-1185">Reference proteome</keyword>
<dbReference type="OrthoDB" id="3242180at2759"/>
<evidence type="ECO:0000313" key="3">
    <source>
        <dbReference type="Proteomes" id="UP000183567"/>
    </source>
</evidence>
<dbReference type="EMBL" id="LVVM01006301">
    <property type="protein sequence ID" value="OJA08435.1"/>
    <property type="molecule type" value="Genomic_DNA"/>
</dbReference>
<dbReference type="Proteomes" id="UP000183567">
    <property type="component" value="Unassembled WGS sequence"/>
</dbReference>
<name>A0A1J8PKV2_9AGAM</name>